<dbReference type="InterPro" id="IPR002645">
    <property type="entry name" value="STAS_dom"/>
</dbReference>
<dbReference type="OrthoDB" id="9787818at2"/>
<evidence type="ECO:0000259" key="4">
    <source>
        <dbReference type="PROSITE" id="PS50113"/>
    </source>
</evidence>
<dbReference type="SMART" id="SM00091">
    <property type="entry name" value="PAS"/>
    <property type="match status" value="1"/>
</dbReference>
<accession>A0A017TI36</accession>
<evidence type="ECO:0000256" key="1">
    <source>
        <dbReference type="ARBA" id="ARBA00022553"/>
    </source>
</evidence>
<dbReference type="InterPro" id="IPR000014">
    <property type="entry name" value="PAS"/>
</dbReference>
<dbReference type="PROSITE" id="PS50112">
    <property type="entry name" value="PAS"/>
    <property type="match status" value="1"/>
</dbReference>
<dbReference type="SMART" id="SM00086">
    <property type="entry name" value="PAC"/>
    <property type="match status" value="1"/>
</dbReference>
<dbReference type="RefSeq" id="WP_052374119.1">
    <property type="nucleotide sequence ID" value="NZ_ASRX01000005.1"/>
</dbReference>
<dbReference type="PROSITE" id="PS50113">
    <property type="entry name" value="PAC"/>
    <property type="match status" value="1"/>
</dbReference>
<dbReference type="InterPro" id="IPR013655">
    <property type="entry name" value="PAS_fold_3"/>
</dbReference>
<dbReference type="eggNOG" id="COG1366">
    <property type="taxonomic scope" value="Bacteria"/>
</dbReference>
<dbReference type="Proteomes" id="UP000019678">
    <property type="component" value="Unassembled WGS sequence"/>
</dbReference>
<feature type="domain" description="PAS" evidence="3">
    <location>
        <begin position="44"/>
        <end position="116"/>
    </location>
</feature>
<keyword evidence="7" id="KW-1185">Reference proteome</keyword>
<evidence type="ECO:0000259" key="3">
    <source>
        <dbReference type="PROSITE" id="PS50112"/>
    </source>
</evidence>
<dbReference type="EMBL" id="ASRX01000005">
    <property type="protein sequence ID" value="EYF08286.1"/>
    <property type="molecule type" value="Genomic_DNA"/>
</dbReference>
<sequence>MHEGSTEDILNTMRELEATLRESKARLHETEARLHETEARLHEARERLEYVLELLPEGYWDWNVETDEVYYGDRWISSLGYTRDEIAPHLSTWMTLLHPDDIARVSEALDAYIDGRSRTYACEIRLKQKDGTYRWHLDRGRIVSRDANGKATRIIGMEVDISARKEAEQVIQEQSRRLMDLSTPLIPINEEVVVMPLVGVVDEARAGQVLSTLLEGLTRTRARVAILDVTGMGEVDARVASVLVDAAKAVQLLGAEVVLTGVRPDVARTLVALDVDLDHILLRGTLQAGIACAVEISGEERGRRGR</sequence>
<evidence type="ECO:0000259" key="5">
    <source>
        <dbReference type="PROSITE" id="PS50801"/>
    </source>
</evidence>
<comment type="caution">
    <text evidence="6">The sequence shown here is derived from an EMBL/GenBank/DDBJ whole genome shotgun (WGS) entry which is preliminary data.</text>
</comment>
<dbReference type="InterPro" id="IPR051932">
    <property type="entry name" value="Bact_StressResp_Reg"/>
</dbReference>
<dbReference type="SUPFAM" id="SSF52091">
    <property type="entry name" value="SpoIIaa-like"/>
    <property type="match status" value="1"/>
</dbReference>
<dbReference type="NCBIfam" id="TIGR00229">
    <property type="entry name" value="sensory_box"/>
    <property type="match status" value="1"/>
</dbReference>
<dbReference type="Gene3D" id="3.30.750.24">
    <property type="entry name" value="STAS domain"/>
    <property type="match status" value="1"/>
</dbReference>
<reference evidence="6 7" key="1">
    <citation type="submission" date="2013-05" db="EMBL/GenBank/DDBJ databases">
        <title>Genome assembly of Chondromyces apiculatus DSM 436.</title>
        <authorList>
            <person name="Sharma G."/>
            <person name="Khatri I."/>
            <person name="Kaur C."/>
            <person name="Mayilraj S."/>
            <person name="Subramanian S."/>
        </authorList>
    </citation>
    <scope>NUCLEOTIDE SEQUENCE [LARGE SCALE GENOMIC DNA]</scope>
    <source>
        <strain evidence="6 7">DSM 436</strain>
    </source>
</reference>
<dbReference type="AlphaFoldDB" id="A0A017TI36"/>
<dbReference type="Pfam" id="PF01740">
    <property type="entry name" value="STAS"/>
    <property type="match status" value="1"/>
</dbReference>
<dbReference type="SUPFAM" id="SSF55785">
    <property type="entry name" value="PYP-like sensor domain (PAS domain)"/>
    <property type="match status" value="1"/>
</dbReference>
<dbReference type="InterPro" id="IPR000700">
    <property type="entry name" value="PAS-assoc_C"/>
</dbReference>
<keyword evidence="1" id="KW-0597">Phosphoprotein</keyword>
<evidence type="ECO:0000313" key="6">
    <source>
        <dbReference type="EMBL" id="EYF08286.1"/>
    </source>
</evidence>
<dbReference type="InterPro" id="IPR001610">
    <property type="entry name" value="PAC"/>
</dbReference>
<gene>
    <name evidence="6" type="ORF">CAP_6047</name>
</gene>
<feature type="coiled-coil region" evidence="2">
    <location>
        <begin position="6"/>
        <end position="47"/>
    </location>
</feature>
<keyword evidence="2" id="KW-0175">Coiled coil</keyword>
<dbReference type="InterPro" id="IPR036513">
    <property type="entry name" value="STAS_dom_sf"/>
</dbReference>
<dbReference type="PROSITE" id="PS50801">
    <property type="entry name" value="STAS"/>
    <property type="match status" value="1"/>
</dbReference>
<dbReference type="STRING" id="1192034.CAP_6047"/>
<evidence type="ECO:0000256" key="2">
    <source>
        <dbReference type="SAM" id="Coils"/>
    </source>
</evidence>
<name>A0A017TI36_9BACT</name>
<evidence type="ECO:0000313" key="7">
    <source>
        <dbReference type="Proteomes" id="UP000019678"/>
    </source>
</evidence>
<dbReference type="InterPro" id="IPR035965">
    <property type="entry name" value="PAS-like_dom_sf"/>
</dbReference>
<feature type="domain" description="STAS" evidence="5">
    <location>
        <begin position="182"/>
        <end position="293"/>
    </location>
</feature>
<dbReference type="CDD" id="cd00130">
    <property type="entry name" value="PAS"/>
    <property type="match status" value="1"/>
</dbReference>
<dbReference type="CDD" id="cd07041">
    <property type="entry name" value="STAS_RsbR_RsbS_like"/>
    <property type="match status" value="1"/>
</dbReference>
<organism evidence="6 7">
    <name type="scientific">Chondromyces apiculatus DSM 436</name>
    <dbReference type="NCBI Taxonomy" id="1192034"/>
    <lineage>
        <taxon>Bacteria</taxon>
        <taxon>Pseudomonadati</taxon>
        <taxon>Myxococcota</taxon>
        <taxon>Polyangia</taxon>
        <taxon>Polyangiales</taxon>
        <taxon>Polyangiaceae</taxon>
        <taxon>Chondromyces</taxon>
    </lineage>
</organism>
<protein>
    <submittedName>
        <fullName evidence="6">RsbR, positive regulator of sigma-B</fullName>
    </submittedName>
</protein>
<dbReference type="PANTHER" id="PTHR33745:SF3">
    <property type="entry name" value="RSBT CO-ANTAGONIST PROTEIN RSBRC"/>
    <property type="match status" value="1"/>
</dbReference>
<dbReference type="Gene3D" id="3.30.450.20">
    <property type="entry name" value="PAS domain"/>
    <property type="match status" value="1"/>
</dbReference>
<dbReference type="PANTHER" id="PTHR33745">
    <property type="entry name" value="RSBT ANTAGONIST PROTEIN RSBS-RELATED"/>
    <property type="match status" value="1"/>
</dbReference>
<dbReference type="Pfam" id="PF08447">
    <property type="entry name" value="PAS_3"/>
    <property type="match status" value="1"/>
</dbReference>
<feature type="domain" description="PAC" evidence="4">
    <location>
        <begin position="120"/>
        <end position="173"/>
    </location>
</feature>
<proteinExistence type="predicted"/>